<dbReference type="InterPro" id="IPR017871">
    <property type="entry name" value="ABC_transporter-like_CS"/>
</dbReference>
<dbReference type="SMART" id="SM00382">
    <property type="entry name" value="AAA"/>
    <property type="match status" value="1"/>
</dbReference>
<organism evidence="14 15">
    <name type="scientific">Phytohabitans suffuscus</name>
    <dbReference type="NCBI Taxonomy" id="624315"/>
    <lineage>
        <taxon>Bacteria</taxon>
        <taxon>Bacillati</taxon>
        <taxon>Actinomycetota</taxon>
        <taxon>Actinomycetes</taxon>
        <taxon>Micromonosporales</taxon>
        <taxon>Micromonosporaceae</taxon>
    </lineage>
</organism>
<feature type="transmembrane region" description="Helical" evidence="11">
    <location>
        <begin position="238"/>
        <end position="264"/>
    </location>
</feature>
<dbReference type="EMBL" id="AP022871">
    <property type="protein sequence ID" value="BCB89303.1"/>
    <property type="molecule type" value="Genomic_DNA"/>
</dbReference>
<dbReference type="InterPro" id="IPR003593">
    <property type="entry name" value="AAA+_ATPase"/>
</dbReference>
<dbReference type="InterPro" id="IPR003439">
    <property type="entry name" value="ABC_transporter-like_ATP-bd"/>
</dbReference>
<feature type="transmembrane region" description="Helical" evidence="11">
    <location>
        <begin position="53"/>
        <end position="73"/>
    </location>
</feature>
<dbReference type="Pfam" id="PF00664">
    <property type="entry name" value="ABC_membrane"/>
    <property type="match status" value="1"/>
</dbReference>
<dbReference type="KEGG" id="psuu:Psuf_066160"/>
<evidence type="ECO:0000256" key="8">
    <source>
        <dbReference type="ARBA" id="ARBA00022989"/>
    </source>
</evidence>
<dbReference type="GO" id="GO:0140359">
    <property type="term" value="F:ABC-type transporter activity"/>
    <property type="evidence" value="ECO:0007669"/>
    <property type="project" value="InterPro"/>
</dbReference>
<evidence type="ECO:0000313" key="15">
    <source>
        <dbReference type="Proteomes" id="UP000503011"/>
    </source>
</evidence>
<dbReference type="Proteomes" id="UP000503011">
    <property type="component" value="Chromosome"/>
</dbReference>
<dbReference type="Gene3D" id="1.20.1560.10">
    <property type="entry name" value="ABC transporter type 1, transmembrane domain"/>
    <property type="match status" value="1"/>
</dbReference>
<feature type="domain" description="ABC transporter" evidence="12">
    <location>
        <begin position="331"/>
        <end position="566"/>
    </location>
</feature>
<sequence>MIRQLRRVLGPEHQGQYTRFLVWATIYGVLQGLAVSLLVPIARNLADGDWSGAWRWIGVLAVAVVCCGIAHYIQAMRAFGVALVVLRTMHLNIGDHLVTLPIGWFAGKTGSVAQIASKGTMAAGGAAAHLMTPVVIGIAAPASVTVSMFFFDWRIGLALLIAAPLIALAARAAAGLIARSEHAAHEAAAESSERVIEFARCQPVLRAFGRTSDAGYPPLTEAITTQQKVARRTMIESVLGLALNGVAIQLVFTALVVLAAALALGGDLTGIDLLALLGVATRFVQPVSEIGEFGGALRQIRGELTRIQNIMDTQPLPEPTRPATVTAPGQVELDHVGFGYEPGTPVLDDLTFTAPPHTMTALVGPSGSGKTTITRLIARFYDVDAGTVRVGGIDVRDQTTEDLMAQLALVFQDVYLFDDTLRENIRLGRPDASETEIDEAARLAGVTEIADRLPNGWDTRVGEAGAALSGGERQRVSVARAILKRTPIVLLDEATAALDPENERFVQRSLETLREHATLVVIAHKLSTVVNADQIIVLDEHGRIAEHGTHDDLLARGGRYAAFWLERSSTRGWRLEAAPS</sequence>
<evidence type="ECO:0000256" key="6">
    <source>
        <dbReference type="ARBA" id="ARBA00022741"/>
    </source>
</evidence>
<evidence type="ECO:0000259" key="12">
    <source>
        <dbReference type="PROSITE" id="PS50893"/>
    </source>
</evidence>
<dbReference type="InterPro" id="IPR036640">
    <property type="entry name" value="ABC1_TM_sf"/>
</dbReference>
<dbReference type="GO" id="GO:0005524">
    <property type="term" value="F:ATP binding"/>
    <property type="evidence" value="ECO:0007669"/>
    <property type="project" value="UniProtKB-KW"/>
</dbReference>
<dbReference type="FunFam" id="3.40.50.300:FF:000221">
    <property type="entry name" value="Multidrug ABC transporter ATP-binding protein"/>
    <property type="match status" value="1"/>
</dbReference>
<evidence type="ECO:0000256" key="1">
    <source>
        <dbReference type="ARBA" id="ARBA00004429"/>
    </source>
</evidence>
<evidence type="ECO:0000256" key="2">
    <source>
        <dbReference type="ARBA" id="ARBA00022448"/>
    </source>
</evidence>
<reference evidence="14 15" key="1">
    <citation type="submission" date="2020-03" db="EMBL/GenBank/DDBJ databases">
        <title>Whole genome shotgun sequence of Phytohabitans suffuscus NBRC 105367.</title>
        <authorList>
            <person name="Komaki H."/>
            <person name="Tamura T."/>
        </authorList>
    </citation>
    <scope>NUCLEOTIDE SEQUENCE [LARGE SCALE GENOMIC DNA]</scope>
    <source>
        <strain evidence="14 15">NBRC 105367</strain>
    </source>
</reference>
<dbReference type="InterPro" id="IPR039421">
    <property type="entry name" value="Type_1_exporter"/>
</dbReference>
<evidence type="ECO:0000313" key="14">
    <source>
        <dbReference type="EMBL" id="BCB89303.1"/>
    </source>
</evidence>
<evidence type="ECO:0000256" key="4">
    <source>
        <dbReference type="ARBA" id="ARBA00022519"/>
    </source>
</evidence>
<protein>
    <submittedName>
        <fullName evidence="14">ABC transporter</fullName>
    </submittedName>
</protein>
<dbReference type="RefSeq" id="WP_173161149.1">
    <property type="nucleotide sequence ID" value="NZ_AP022871.1"/>
</dbReference>
<feature type="transmembrane region" description="Helical" evidence="11">
    <location>
        <begin position="20"/>
        <end position="41"/>
    </location>
</feature>
<evidence type="ECO:0000256" key="10">
    <source>
        <dbReference type="ARBA" id="ARBA00023455"/>
    </source>
</evidence>
<dbReference type="SUPFAM" id="SSF52540">
    <property type="entry name" value="P-loop containing nucleoside triphosphate hydrolases"/>
    <property type="match status" value="1"/>
</dbReference>
<keyword evidence="8 11" id="KW-1133">Transmembrane helix</keyword>
<feature type="transmembrane region" description="Helical" evidence="11">
    <location>
        <begin position="130"/>
        <end position="151"/>
    </location>
</feature>
<keyword evidence="3" id="KW-1003">Cell membrane</keyword>
<dbReference type="PANTHER" id="PTHR24221">
    <property type="entry name" value="ATP-BINDING CASSETTE SUB-FAMILY B"/>
    <property type="match status" value="1"/>
</dbReference>
<keyword evidence="7" id="KW-0067">ATP-binding</keyword>
<comment type="subcellular location">
    <subcellularLocation>
        <location evidence="1">Cell inner membrane</location>
        <topology evidence="1">Multi-pass membrane protein</topology>
    </subcellularLocation>
</comment>
<dbReference type="SUPFAM" id="SSF90123">
    <property type="entry name" value="ABC transporter transmembrane region"/>
    <property type="match status" value="1"/>
</dbReference>
<dbReference type="PROSITE" id="PS50929">
    <property type="entry name" value="ABC_TM1F"/>
    <property type="match status" value="1"/>
</dbReference>
<evidence type="ECO:0000256" key="7">
    <source>
        <dbReference type="ARBA" id="ARBA00022840"/>
    </source>
</evidence>
<dbReference type="PROSITE" id="PS50893">
    <property type="entry name" value="ABC_TRANSPORTER_2"/>
    <property type="match status" value="1"/>
</dbReference>
<keyword evidence="9 11" id="KW-0472">Membrane</keyword>
<keyword evidence="15" id="KW-1185">Reference proteome</keyword>
<keyword evidence="6" id="KW-0547">Nucleotide-binding</keyword>
<evidence type="ECO:0000256" key="11">
    <source>
        <dbReference type="SAM" id="Phobius"/>
    </source>
</evidence>
<keyword evidence="4" id="KW-0997">Cell inner membrane</keyword>
<reference evidence="14 15" key="2">
    <citation type="submission" date="2020-03" db="EMBL/GenBank/DDBJ databases">
        <authorList>
            <person name="Ichikawa N."/>
            <person name="Kimura A."/>
            <person name="Kitahashi Y."/>
            <person name="Uohara A."/>
        </authorList>
    </citation>
    <scope>NUCLEOTIDE SEQUENCE [LARGE SCALE GENOMIC DNA]</scope>
    <source>
        <strain evidence="14 15">NBRC 105367</strain>
    </source>
</reference>
<dbReference type="GO" id="GO:0016887">
    <property type="term" value="F:ATP hydrolysis activity"/>
    <property type="evidence" value="ECO:0007669"/>
    <property type="project" value="InterPro"/>
</dbReference>
<gene>
    <name evidence="14" type="ORF">Psuf_066160</name>
</gene>
<accession>A0A6F8YTJ6</accession>
<evidence type="ECO:0000256" key="3">
    <source>
        <dbReference type="ARBA" id="ARBA00022475"/>
    </source>
</evidence>
<evidence type="ECO:0000256" key="5">
    <source>
        <dbReference type="ARBA" id="ARBA00022692"/>
    </source>
</evidence>
<feature type="transmembrane region" description="Helical" evidence="11">
    <location>
        <begin position="157"/>
        <end position="178"/>
    </location>
</feature>
<dbReference type="GO" id="GO:0005886">
    <property type="term" value="C:plasma membrane"/>
    <property type="evidence" value="ECO:0007669"/>
    <property type="project" value="UniProtKB-SubCell"/>
</dbReference>
<evidence type="ECO:0000256" key="9">
    <source>
        <dbReference type="ARBA" id="ARBA00023136"/>
    </source>
</evidence>
<dbReference type="InterPro" id="IPR011527">
    <property type="entry name" value="ABC1_TM_dom"/>
</dbReference>
<keyword evidence="5 11" id="KW-0812">Transmembrane</keyword>
<dbReference type="InterPro" id="IPR027417">
    <property type="entry name" value="P-loop_NTPase"/>
</dbReference>
<keyword evidence="2" id="KW-0813">Transport</keyword>
<dbReference type="Pfam" id="PF00005">
    <property type="entry name" value="ABC_tran"/>
    <property type="match status" value="1"/>
</dbReference>
<dbReference type="PROSITE" id="PS00211">
    <property type="entry name" value="ABC_TRANSPORTER_1"/>
    <property type="match status" value="1"/>
</dbReference>
<feature type="domain" description="ABC transmembrane type-1" evidence="13">
    <location>
        <begin position="41"/>
        <end position="299"/>
    </location>
</feature>
<name>A0A6F8YTJ6_9ACTN</name>
<dbReference type="PANTHER" id="PTHR24221:SF654">
    <property type="entry name" value="ATP-BINDING CASSETTE SUB-FAMILY B MEMBER 6"/>
    <property type="match status" value="1"/>
</dbReference>
<dbReference type="Gene3D" id="3.40.50.300">
    <property type="entry name" value="P-loop containing nucleotide triphosphate hydrolases"/>
    <property type="match status" value="1"/>
</dbReference>
<dbReference type="AlphaFoldDB" id="A0A6F8YTJ6"/>
<comment type="similarity">
    <text evidence="10">Belongs to the ABC transporter superfamily. Siderophore-Fe(3+) uptake transporter (SIUT) (TC 3.A.1.21) family.</text>
</comment>
<proteinExistence type="inferred from homology"/>
<evidence type="ECO:0000259" key="13">
    <source>
        <dbReference type="PROSITE" id="PS50929"/>
    </source>
</evidence>